<evidence type="ECO:0000256" key="4">
    <source>
        <dbReference type="ARBA" id="ARBA00022692"/>
    </source>
</evidence>
<organism evidence="8 9">
    <name type="scientific">Capsulimonas corticalis</name>
    <dbReference type="NCBI Taxonomy" id="2219043"/>
    <lineage>
        <taxon>Bacteria</taxon>
        <taxon>Bacillati</taxon>
        <taxon>Armatimonadota</taxon>
        <taxon>Armatimonadia</taxon>
        <taxon>Capsulimonadales</taxon>
        <taxon>Capsulimonadaceae</taxon>
        <taxon>Capsulimonas</taxon>
    </lineage>
</organism>
<evidence type="ECO:0000256" key="1">
    <source>
        <dbReference type="ARBA" id="ARBA00004651"/>
    </source>
</evidence>
<protein>
    <submittedName>
        <fullName evidence="8">ABC transporter permease</fullName>
    </submittedName>
</protein>
<dbReference type="OrthoDB" id="9804353at2"/>
<keyword evidence="5 7" id="KW-1133">Transmembrane helix</keyword>
<dbReference type="GO" id="GO:0042918">
    <property type="term" value="P:alkanesulfonate transmembrane transport"/>
    <property type="evidence" value="ECO:0007669"/>
    <property type="project" value="UniProtKB-ARBA"/>
</dbReference>
<keyword evidence="9" id="KW-1185">Reference proteome</keyword>
<evidence type="ECO:0000256" key="7">
    <source>
        <dbReference type="RuleBase" id="RU363032"/>
    </source>
</evidence>
<comment type="subcellular location">
    <subcellularLocation>
        <location evidence="1 7">Cell membrane</location>
        <topology evidence="1 7">Multi-pass membrane protein</topology>
    </subcellularLocation>
</comment>
<feature type="transmembrane region" description="Helical" evidence="7">
    <location>
        <begin position="261"/>
        <end position="281"/>
    </location>
</feature>
<feature type="transmembrane region" description="Helical" evidence="7">
    <location>
        <begin position="231"/>
        <end position="249"/>
    </location>
</feature>
<keyword evidence="2 7" id="KW-0813">Transport</keyword>
<evidence type="ECO:0000313" key="9">
    <source>
        <dbReference type="Proteomes" id="UP000287394"/>
    </source>
</evidence>
<gene>
    <name evidence="8" type="ORF">CCAX7_26620</name>
</gene>
<dbReference type="RefSeq" id="WP_119325123.1">
    <property type="nucleotide sequence ID" value="NZ_AP025739.1"/>
</dbReference>
<feature type="transmembrane region" description="Helical" evidence="7">
    <location>
        <begin position="164"/>
        <end position="183"/>
    </location>
</feature>
<dbReference type="KEGG" id="ccot:CCAX7_26620"/>
<dbReference type="PROSITE" id="PS50928">
    <property type="entry name" value="ABC_TM1"/>
    <property type="match status" value="1"/>
</dbReference>
<dbReference type="CDD" id="cd06261">
    <property type="entry name" value="TM_PBP2"/>
    <property type="match status" value="1"/>
</dbReference>
<dbReference type="InterPro" id="IPR000515">
    <property type="entry name" value="MetI-like"/>
</dbReference>
<dbReference type="EMBL" id="AP025739">
    <property type="protein sequence ID" value="BDI30611.1"/>
    <property type="molecule type" value="Genomic_DNA"/>
</dbReference>
<feature type="transmembrane region" description="Helical" evidence="7">
    <location>
        <begin position="102"/>
        <end position="126"/>
    </location>
</feature>
<dbReference type="Pfam" id="PF00528">
    <property type="entry name" value="BPD_transp_1"/>
    <property type="match status" value="1"/>
</dbReference>
<dbReference type="SUPFAM" id="SSF161098">
    <property type="entry name" value="MetI-like"/>
    <property type="match status" value="1"/>
</dbReference>
<dbReference type="PANTHER" id="PTHR30151">
    <property type="entry name" value="ALKANE SULFONATE ABC TRANSPORTER-RELATED, MEMBRANE SUBUNIT"/>
    <property type="match status" value="1"/>
</dbReference>
<feature type="transmembrane region" description="Helical" evidence="7">
    <location>
        <begin position="45"/>
        <end position="66"/>
    </location>
</feature>
<dbReference type="Gene3D" id="1.10.3720.10">
    <property type="entry name" value="MetI-like"/>
    <property type="match status" value="1"/>
</dbReference>
<keyword evidence="3" id="KW-1003">Cell membrane</keyword>
<reference evidence="8 9" key="1">
    <citation type="journal article" date="2019" name="Int. J. Syst. Evol. Microbiol.">
        <title>Capsulimonas corticalis gen. nov., sp. nov., an aerobic capsulated bacterium, of a novel bacterial order, Capsulimonadales ord. nov., of the class Armatimonadia of the phylum Armatimonadetes.</title>
        <authorList>
            <person name="Li J."/>
            <person name="Kudo C."/>
            <person name="Tonouchi A."/>
        </authorList>
    </citation>
    <scope>NUCLEOTIDE SEQUENCE [LARGE SCALE GENOMIC DNA]</scope>
    <source>
        <strain evidence="8 9">AX-7</strain>
    </source>
</reference>
<accession>A0A402D6N8</accession>
<sequence>MASSLPTTPAIENAAAGAAPASVTPTRRRPGARLFRIGGEIPRPAYTAIAAASFILPLLLWCFFTYSGRANALVLPTPTRVWNAAIEMYQGGTLLPDIQISIYRIGMGFLLSAVLAIPIGILMGAYKSAEAAHEPLVGFIRYVPVPALIPLVMVVAGIDEAAKIALIFIGTYFQMVLVVADVTRQVPRDLLNAARTLGANGRQLLFNVLLPATLPGLLDTCRTMIGWAWTYLVIAEVVATSSGMGYMLLKAQRFSRSDEMFVGIIILGLLGLLTDIAFKLIQPRLVPWADLNKN</sequence>
<evidence type="ECO:0000313" key="8">
    <source>
        <dbReference type="EMBL" id="BDI30611.1"/>
    </source>
</evidence>
<dbReference type="InterPro" id="IPR035906">
    <property type="entry name" value="MetI-like_sf"/>
</dbReference>
<proteinExistence type="inferred from homology"/>
<dbReference type="FunFam" id="1.10.3720.10:FF:000003">
    <property type="entry name" value="Aliphatic sulfonate ABC transporter permease"/>
    <property type="match status" value="1"/>
</dbReference>
<evidence type="ECO:0000256" key="6">
    <source>
        <dbReference type="ARBA" id="ARBA00023136"/>
    </source>
</evidence>
<name>A0A402D6N8_9BACT</name>
<feature type="transmembrane region" description="Helical" evidence="7">
    <location>
        <begin position="138"/>
        <end position="158"/>
    </location>
</feature>
<comment type="similarity">
    <text evidence="7">Belongs to the binding-protein-dependent transport system permease family.</text>
</comment>
<dbReference type="GO" id="GO:0005886">
    <property type="term" value="C:plasma membrane"/>
    <property type="evidence" value="ECO:0007669"/>
    <property type="project" value="UniProtKB-SubCell"/>
</dbReference>
<evidence type="ECO:0000256" key="5">
    <source>
        <dbReference type="ARBA" id="ARBA00022989"/>
    </source>
</evidence>
<keyword evidence="6 7" id="KW-0472">Membrane</keyword>
<evidence type="ECO:0000256" key="2">
    <source>
        <dbReference type="ARBA" id="ARBA00022448"/>
    </source>
</evidence>
<dbReference type="PANTHER" id="PTHR30151:SF0">
    <property type="entry name" value="ABC TRANSPORTER PERMEASE PROTEIN MJ0413-RELATED"/>
    <property type="match status" value="1"/>
</dbReference>
<keyword evidence="4 7" id="KW-0812">Transmembrane</keyword>
<dbReference type="Proteomes" id="UP000287394">
    <property type="component" value="Chromosome"/>
</dbReference>
<evidence type="ECO:0000256" key="3">
    <source>
        <dbReference type="ARBA" id="ARBA00022475"/>
    </source>
</evidence>
<dbReference type="AlphaFoldDB" id="A0A402D6N8"/>